<dbReference type="EC" id="2.7.13.3" evidence="2"/>
<comment type="catalytic activity">
    <reaction evidence="1">
        <text>ATP + protein L-histidine = ADP + protein N-phospho-L-histidine.</text>
        <dbReference type="EC" id="2.7.13.3"/>
    </reaction>
</comment>
<dbReference type="InterPro" id="IPR003594">
    <property type="entry name" value="HATPase_dom"/>
</dbReference>
<dbReference type="RefSeq" id="WP_083619713.1">
    <property type="nucleotide sequence ID" value="NZ_LR734861.1"/>
</dbReference>
<name>A0A7Z9BP90_9CYAN</name>
<organism evidence="8 9">
    <name type="scientific">Planktothrix serta PCC 8927</name>
    <dbReference type="NCBI Taxonomy" id="671068"/>
    <lineage>
        <taxon>Bacteria</taxon>
        <taxon>Bacillati</taxon>
        <taxon>Cyanobacteriota</taxon>
        <taxon>Cyanophyceae</taxon>
        <taxon>Oscillatoriophycideae</taxon>
        <taxon>Oscillatoriales</taxon>
        <taxon>Microcoleaceae</taxon>
        <taxon>Planktothrix</taxon>
    </lineage>
</organism>
<evidence type="ECO:0000256" key="1">
    <source>
        <dbReference type="ARBA" id="ARBA00000085"/>
    </source>
</evidence>
<dbReference type="CDD" id="cd00075">
    <property type="entry name" value="HATPase"/>
    <property type="match status" value="1"/>
</dbReference>
<dbReference type="GO" id="GO:0000155">
    <property type="term" value="F:phosphorelay sensor kinase activity"/>
    <property type="evidence" value="ECO:0007669"/>
    <property type="project" value="TreeGrafter"/>
</dbReference>
<evidence type="ECO:0000313" key="8">
    <source>
        <dbReference type="EMBL" id="VXD15475.1"/>
    </source>
</evidence>
<dbReference type="InterPro" id="IPR004358">
    <property type="entry name" value="Sig_transdc_His_kin-like_C"/>
</dbReference>
<proteinExistence type="predicted"/>
<dbReference type="AlphaFoldDB" id="A0A7Z9BP90"/>
<dbReference type="EMBL" id="CZCU02000122">
    <property type="protein sequence ID" value="VXD15475.1"/>
    <property type="molecule type" value="Genomic_DNA"/>
</dbReference>
<evidence type="ECO:0000256" key="4">
    <source>
        <dbReference type="ARBA" id="ARBA00022679"/>
    </source>
</evidence>
<dbReference type="InterPro" id="IPR005467">
    <property type="entry name" value="His_kinase_dom"/>
</dbReference>
<evidence type="ECO:0000256" key="6">
    <source>
        <dbReference type="ARBA" id="ARBA00023012"/>
    </source>
</evidence>
<dbReference type="GO" id="GO:0016036">
    <property type="term" value="P:cellular response to phosphate starvation"/>
    <property type="evidence" value="ECO:0007669"/>
    <property type="project" value="TreeGrafter"/>
</dbReference>
<keyword evidence="9" id="KW-1185">Reference proteome</keyword>
<comment type="caution">
    <text evidence="8">The sequence shown here is derived from an EMBL/GenBank/DDBJ whole genome shotgun (WGS) entry which is preliminary data.</text>
</comment>
<evidence type="ECO:0000256" key="2">
    <source>
        <dbReference type="ARBA" id="ARBA00012438"/>
    </source>
</evidence>
<dbReference type="PRINTS" id="PR00344">
    <property type="entry name" value="BCTRLSENSOR"/>
</dbReference>
<keyword evidence="4 8" id="KW-0808">Transferase</keyword>
<dbReference type="Proteomes" id="UP000184550">
    <property type="component" value="Unassembled WGS sequence"/>
</dbReference>
<dbReference type="InterPro" id="IPR050351">
    <property type="entry name" value="BphY/WalK/GraS-like"/>
</dbReference>
<protein>
    <recommendedName>
        <fullName evidence="2">histidine kinase</fullName>
        <ecNumber evidence="2">2.7.13.3</ecNumber>
    </recommendedName>
</protein>
<evidence type="ECO:0000256" key="3">
    <source>
        <dbReference type="ARBA" id="ARBA00022553"/>
    </source>
</evidence>
<feature type="domain" description="Histidine kinase" evidence="7">
    <location>
        <begin position="1"/>
        <end position="96"/>
    </location>
</feature>
<dbReference type="OrthoDB" id="517825at2"/>
<dbReference type="InterPro" id="IPR036890">
    <property type="entry name" value="HATPase_C_sf"/>
</dbReference>
<reference evidence="8" key="1">
    <citation type="submission" date="2019-10" db="EMBL/GenBank/DDBJ databases">
        <authorList>
            <consortium name="Genoscope - CEA"/>
            <person name="William W."/>
        </authorList>
    </citation>
    <scope>NUCLEOTIDE SEQUENCE [LARGE SCALE GENOMIC DNA]</scope>
    <source>
        <strain evidence="8">BBR_PRJEB10992</strain>
    </source>
</reference>
<gene>
    <name evidence="8" type="ORF">PL8927_480051</name>
</gene>
<dbReference type="GO" id="GO:0005886">
    <property type="term" value="C:plasma membrane"/>
    <property type="evidence" value="ECO:0007669"/>
    <property type="project" value="TreeGrafter"/>
</dbReference>
<keyword evidence="5 8" id="KW-0418">Kinase</keyword>
<dbReference type="PANTHER" id="PTHR45453">
    <property type="entry name" value="PHOSPHATE REGULON SENSOR PROTEIN PHOR"/>
    <property type="match status" value="1"/>
</dbReference>
<dbReference type="Pfam" id="PF02518">
    <property type="entry name" value="HATPase_c"/>
    <property type="match status" value="1"/>
</dbReference>
<keyword evidence="3" id="KW-0597">Phosphoprotein</keyword>
<dbReference type="PROSITE" id="PS50109">
    <property type="entry name" value="HIS_KIN"/>
    <property type="match status" value="1"/>
</dbReference>
<keyword evidence="6" id="KW-0902">Two-component regulatory system</keyword>
<evidence type="ECO:0000256" key="5">
    <source>
        <dbReference type="ARBA" id="ARBA00022777"/>
    </source>
</evidence>
<sequence>MAIKYSPKSGIIKLEIMQDFQQIILQVQDRGIGIPEAEQAKVFDRFYRGSNIGNISGTGLDLAQVKGFVEAHWENISIHSKLGSETQFTVQLSRIPDIKDYTIITKLQKHPLNSKKY</sequence>
<evidence type="ECO:0000313" key="9">
    <source>
        <dbReference type="Proteomes" id="UP000184550"/>
    </source>
</evidence>
<accession>A0A7Z9BP90</accession>
<dbReference type="PANTHER" id="PTHR45453:SF1">
    <property type="entry name" value="PHOSPHATE REGULON SENSOR PROTEIN PHOR"/>
    <property type="match status" value="1"/>
</dbReference>
<dbReference type="SMART" id="SM00387">
    <property type="entry name" value="HATPase_c"/>
    <property type="match status" value="1"/>
</dbReference>
<dbReference type="Gene3D" id="3.30.565.10">
    <property type="entry name" value="Histidine kinase-like ATPase, C-terminal domain"/>
    <property type="match status" value="1"/>
</dbReference>
<evidence type="ECO:0000259" key="7">
    <source>
        <dbReference type="PROSITE" id="PS50109"/>
    </source>
</evidence>
<dbReference type="SUPFAM" id="SSF55874">
    <property type="entry name" value="ATPase domain of HSP90 chaperone/DNA topoisomerase II/histidine kinase"/>
    <property type="match status" value="1"/>
</dbReference>
<dbReference type="GO" id="GO:0004721">
    <property type="term" value="F:phosphoprotein phosphatase activity"/>
    <property type="evidence" value="ECO:0007669"/>
    <property type="project" value="TreeGrafter"/>
</dbReference>